<dbReference type="EMBL" id="JACCBN010000001">
    <property type="protein sequence ID" value="NYD37703.1"/>
    <property type="molecule type" value="Genomic_DNA"/>
</dbReference>
<name>A0A7Y9J6X5_9PSEU</name>
<keyword evidence="3" id="KW-1185">Reference proteome</keyword>
<gene>
    <name evidence="2" type="ORF">BJ983_003805</name>
</gene>
<dbReference type="RefSeq" id="WP_179795251.1">
    <property type="nucleotide sequence ID" value="NZ_BAABHP010000025.1"/>
</dbReference>
<dbReference type="Proteomes" id="UP000535890">
    <property type="component" value="Unassembled WGS sequence"/>
</dbReference>
<accession>A0A7Y9J6X5</accession>
<dbReference type="AlphaFoldDB" id="A0A7Y9J6X5"/>
<organism evidence="2 3">
    <name type="scientific">Actinomycetospora corticicola</name>
    <dbReference type="NCBI Taxonomy" id="663602"/>
    <lineage>
        <taxon>Bacteria</taxon>
        <taxon>Bacillati</taxon>
        <taxon>Actinomycetota</taxon>
        <taxon>Actinomycetes</taxon>
        <taxon>Pseudonocardiales</taxon>
        <taxon>Pseudonocardiaceae</taxon>
        <taxon>Actinomycetospora</taxon>
    </lineage>
</organism>
<feature type="compositionally biased region" description="Low complexity" evidence="1">
    <location>
        <begin position="134"/>
        <end position="143"/>
    </location>
</feature>
<feature type="region of interest" description="Disordered" evidence="1">
    <location>
        <begin position="129"/>
        <end position="148"/>
    </location>
</feature>
<protein>
    <submittedName>
        <fullName evidence="2">Uncharacterized protein</fullName>
    </submittedName>
</protein>
<reference evidence="2 3" key="1">
    <citation type="submission" date="2020-07" db="EMBL/GenBank/DDBJ databases">
        <title>Sequencing the genomes of 1000 actinobacteria strains.</title>
        <authorList>
            <person name="Klenk H.-P."/>
        </authorList>
    </citation>
    <scope>NUCLEOTIDE SEQUENCE [LARGE SCALE GENOMIC DNA]</scope>
    <source>
        <strain evidence="2 3">DSM 45772</strain>
    </source>
</reference>
<evidence type="ECO:0000256" key="1">
    <source>
        <dbReference type="SAM" id="MobiDB-lite"/>
    </source>
</evidence>
<evidence type="ECO:0000313" key="3">
    <source>
        <dbReference type="Proteomes" id="UP000535890"/>
    </source>
</evidence>
<evidence type="ECO:0000313" key="2">
    <source>
        <dbReference type="EMBL" id="NYD37703.1"/>
    </source>
</evidence>
<comment type="caution">
    <text evidence="2">The sequence shown here is derived from an EMBL/GenBank/DDBJ whole genome shotgun (WGS) entry which is preliminary data.</text>
</comment>
<proteinExistence type="predicted"/>
<feature type="region of interest" description="Disordered" evidence="1">
    <location>
        <begin position="99"/>
        <end position="124"/>
    </location>
</feature>
<sequence>MTRRASARRPPALRLPVDALDGVRVPITPAGVVLGADPSGAPVPLAVLRPVPTRIVVLGALHLARQIALRTVAQGARLVVTTGRAAAWEPIARAAADPGRVHVGAGPADELPGEEPDLHPGDTDALLTVRDRGATPSGPDPSAGPGGPWRTTLLVLPALTPAVADAADDADVVLLGRMPPQEADLATRLWRLSEPMAESLRTLPDHGVVALGRNLWRRLDLVTADRETAVLGPVRRA</sequence>